<accession>A0A4Y3KI31</accession>
<dbReference type="Pfam" id="PF10698">
    <property type="entry name" value="DUF2505"/>
    <property type="match status" value="1"/>
</dbReference>
<evidence type="ECO:0000313" key="3">
    <source>
        <dbReference type="Proteomes" id="UP000320461"/>
    </source>
</evidence>
<reference evidence="2 3" key="1">
    <citation type="submission" date="2019-06" db="EMBL/GenBank/DDBJ databases">
        <title>Whole genome shotgun sequence of Cellulomonas gelida NBRC 3748.</title>
        <authorList>
            <person name="Hosoyama A."/>
            <person name="Uohara A."/>
            <person name="Ohji S."/>
            <person name="Ichikawa N."/>
        </authorList>
    </citation>
    <scope>NUCLEOTIDE SEQUENCE [LARGE SCALE GENOMIC DNA]</scope>
    <source>
        <strain evidence="2 3">NBRC 3748</strain>
    </source>
</reference>
<gene>
    <name evidence="2" type="ORF">CGE01nite_08040</name>
</gene>
<dbReference type="InterPro" id="IPR019639">
    <property type="entry name" value="DUF2505"/>
</dbReference>
<dbReference type="EMBL" id="BJLQ01000005">
    <property type="protein sequence ID" value="GEA83553.1"/>
    <property type="molecule type" value="Genomic_DNA"/>
</dbReference>
<proteinExistence type="predicted"/>
<keyword evidence="3" id="KW-1185">Reference proteome</keyword>
<name>A0A4Y3KI31_9CELL</name>
<dbReference type="AlphaFoldDB" id="A0A4Y3KI31"/>
<evidence type="ECO:0000256" key="1">
    <source>
        <dbReference type="SAM" id="MobiDB-lite"/>
    </source>
</evidence>
<protein>
    <recommendedName>
        <fullName evidence="4">DUF2505 domain-containing protein</fullName>
    </recommendedName>
</protein>
<feature type="region of interest" description="Disordered" evidence="1">
    <location>
        <begin position="45"/>
        <end position="68"/>
    </location>
</feature>
<dbReference type="OrthoDB" id="3266819at2"/>
<comment type="caution">
    <text evidence="2">The sequence shown here is derived from an EMBL/GenBank/DDBJ whole genome shotgun (WGS) entry which is preliminary data.</text>
</comment>
<organism evidence="2 3">
    <name type="scientific">Cellulomonas gelida</name>
    <dbReference type="NCBI Taxonomy" id="1712"/>
    <lineage>
        <taxon>Bacteria</taxon>
        <taxon>Bacillati</taxon>
        <taxon>Actinomycetota</taxon>
        <taxon>Actinomycetes</taxon>
        <taxon>Micrococcales</taxon>
        <taxon>Cellulomonadaceae</taxon>
        <taxon>Cellulomonas</taxon>
    </lineage>
</organism>
<dbReference type="RefSeq" id="WP_141369134.1">
    <property type="nucleotide sequence ID" value="NZ_BJLQ01000005.1"/>
</dbReference>
<evidence type="ECO:0000313" key="2">
    <source>
        <dbReference type="EMBL" id="GEA83553.1"/>
    </source>
</evidence>
<sequence>MHLSEMLVLPTDPRTAARLLADPDYVREKVVASGATCEQVDVTHDDMAPDDTAPDEAAPHGAAPHAAPGAFTVTSRRLLPTEQIPPQVRAFVGDRIEVRQVEAWEAPDDEDARVGTVVVEVSGAPVRLAGRVTLVAHGPAATAIRYEGELRAGVPLFGAAVEEATAGAIRAALAAEAQVAQRRLA</sequence>
<dbReference type="Proteomes" id="UP000320461">
    <property type="component" value="Unassembled WGS sequence"/>
</dbReference>
<feature type="compositionally biased region" description="Low complexity" evidence="1">
    <location>
        <begin position="55"/>
        <end position="68"/>
    </location>
</feature>
<evidence type="ECO:0008006" key="4">
    <source>
        <dbReference type="Google" id="ProtNLM"/>
    </source>
</evidence>